<keyword evidence="10" id="KW-1185">Reference proteome</keyword>
<evidence type="ECO:0000256" key="3">
    <source>
        <dbReference type="ARBA" id="ARBA00006906"/>
    </source>
</evidence>
<comment type="caution">
    <text evidence="9">The sequence shown here is derived from an EMBL/GenBank/DDBJ whole genome shotgun (WGS) entry which is preliminary data.</text>
</comment>
<dbReference type="NCBIfam" id="TIGR01182">
    <property type="entry name" value="eda"/>
    <property type="match status" value="1"/>
</dbReference>
<reference evidence="9 10" key="1">
    <citation type="submission" date="2019-05" db="EMBL/GenBank/DDBJ databases">
        <authorList>
            <person name="Lee S.D."/>
        </authorList>
    </citation>
    <scope>NUCLEOTIDE SEQUENCE [LARGE SCALE GENOMIC DNA]</scope>
    <source>
        <strain evidence="9 10">YC2-7</strain>
    </source>
</reference>
<evidence type="ECO:0000256" key="5">
    <source>
        <dbReference type="ARBA" id="ARBA00013063"/>
    </source>
</evidence>
<dbReference type="PANTHER" id="PTHR30246:SF1">
    <property type="entry name" value="2-DEHYDRO-3-DEOXY-6-PHOSPHOGALACTONATE ALDOLASE-RELATED"/>
    <property type="match status" value="1"/>
</dbReference>
<gene>
    <name evidence="9" type="primary">eda</name>
    <name evidence="9" type="ORF">FGL95_02630</name>
</gene>
<dbReference type="Proteomes" id="UP000535543">
    <property type="component" value="Unassembled WGS sequence"/>
</dbReference>
<dbReference type="PROSITE" id="PS00159">
    <property type="entry name" value="ALDOLASE_KDPG_KHG_1"/>
    <property type="match status" value="1"/>
</dbReference>
<evidence type="ECO:0000256" key="2">
    <source>
        <dbReference type="ARBA" id="ARBA00004736"/>
    </source>
</evidence>
<evidence type="ECO:0000256" key="7">
    <source>
        <dbReference type="ARBA" id="ARBA00023270"/>
    </source>
</evidence>
<name>A0A848K6A3_9NOCA</name>
<sequence length="217" mass="21950">MTTTTTRSLLDLVPVIPVVVIDRVEDAVPLARALVDGGLPVIELTLRTPVAIEAIERIAAEVPEILVGAGTIVAPQQAMLAAAAGAQFLVSPGSTPSLLGAMTDTGLPHLPGVATVSEVLALLEAGYTEMKFFPAEAAGGAKFLASIHSPVQAARFCPTGGISISNAADYLALPNVGCVGGSWITPAAAMGAQEWTRIRTLAAQAATLGEHPGSAPG</sequence>
<dbReference type="EC" id="4.1.2.14" evidence="5"/>
<comment type="pathway">
    <text evidence="2">Carbohydrate acid metabolism; 2-dehydro-3-deoxy-D-gluconate degradation; D-glyceraldehyde 3-phosphate and pyruvate from 2-dehydro-3-deoxy-D-gluconate: step 2/2.</text>
</comment>
<evidence type="ECO:0000256" key="6">
    <source>
        <dbReference type="ARBA" id="ARBA00023239"/>
    </source>
</evidence>
<reference evidence="9 10" key="2">
    <citation type="submission" date="2020-06" db="EMBL/GenBank/DDBJ databases">
        <title>Antribacter stalactiti gen. nov., sp. nov., a new member of the family Nacardiaceae isolated from a cave.</title>
        <authorList>
            <person name="Kim I.S."/>
        </authorList>
    </citation>
    <scope>NUCLEOTIDE SEQUENCE [LARGE SCALE GENOMIC DNA]</scope>
    <source>
        <strain evidence="9 10">YC2-7</strain>
    </source>
</reference>
<dbReference type="InterPro" id="IPR031338">
    <property type="entry name" value="KDPG/KHG_AS_2"/>
</dbReference>
<dbReference type="SUPFAM" id="SSF51569">
    <property type="entry name" value="Aldolase"/>
    <property type="match status" value="1"/>
</dbReference>
<dbReference type="PROSITE" id="PS00160">
    <property type="entry name" value="ALDOLASE_KDPG_KHG_2"/>
    <property type="match status" value="1"/>
</dbReference>
<keyword evidence="7" id="KW-0704">Schiff base</keyword>
<dbReference type="Pfam" id="PF01081">
    <property type="entry name" value="Aldolase"/>
    <property type="match status" value="1"/>
</dbReference>
<dbReference type="EMBL" id="VCQU01000001">
    <property type="protein sequence ID" value="NMN93929.1"/>
    <property type="molecule type" value="Genomic_DNA"/>
</dbReference>
<dbReference type="GO" id="GO:0008675">
    <property type="term" value="F:2-dehydro-3-deoxy-phosphogluconate aldolase activity"/>
    <property type="evidence" value="ECO:0007669"/>
    <property type="project" value="UniProtKB-EC"/>
</dbReference>
<dbReference type="AlphaFoldDB" id="A0A848K6A3"/>
<dbReference type="InterPro" id="IPR031337">
    <property type="entry name" value="KDPG/KHG_AS_1"/>
</dbReference>
<evidence type="ECO:0000313" key="9">
    <source>
        <dbReference type="EMBL" id="NMN93929.1"/>
    </source>
</evidence>
<dbReference type="InterPro" id="IPR000887">
    <property type="entry name" value="Aldlse_KDPG_KHG"/>
</dbReference>
<dbReference type="RefSeq" id="WP_169584614.1">
    <property type="nucleotide sequence ID" value="NZ_VCQU01000001.1"/>
</dbReference>
<keyword evidence="8" id="KW-0119">Carbohydrate metabolism</keyword>
<accession>A0A848K6A3</accession>
<dbReference type="NCBIfam" id="NF004325">
    <property type="entry name" value="PRK05718.1"/>
    <property type="match status" value="1"/>
</dbReference>
<dbReference type="CDD" id="cd00452">
    <property type="entry name" value="KDPG_aldolase"/>
    <property type="match status" value="1"/>
</dbReference>
<evidence type="ECO:0000256" key="8">
    <source>
        <dbReference type="ARBA" id="ARBA00023277"/>
    </source>
</evidence>
<keyword evidence="6 9" id="KW-0456">Lyase</keyword>
<proteinExistence type="inferred from homology"/>
<dbReference type="PANTHER" id="PTHR30246">
    <property type="entry name" value="2-KETO-3-DEOXY-6-PHOSPHOGLUCONATE ALDOLASE"/>
    <property type="match status" value="1"/>
</dbReference>
<dbReference type="InterPro" id="IPR013785">
    <property type="entry name" value="Aldolase_TIM"/>
</dbReference>
<evidence type="ECO:0000256" key="4">
    <source>
        <dbReference type="ARBA" id="ARBA00011233"/>
    </source>
</evidence>
<comment type="catalytic activity">
    <reaction evidence="1">
        <text>2-dehydro-3-deoxy-6-phospho-D-gluconate = D-glyceraldehyde 3-phosphate + pyruvate</text>
        <dbReference type="Rhea" id="RHEA:17089"/>
        <dbReference type="ChEBI" id="CHEBI:15361"/>
        <dbReference type="ChEBI" id="CHEBI:57569"/>
        <dbReference type="ChEBI" id="CHEBI:59776"/>
        <dbReference type="EC" id="4.1.2.14"/>
    </reaction>
</comment>
<comment type="similarity">
    <text evidence="3">Belongs to the KHG/KDPG aldolase family.</text>
</comment>
<protein>
    <recommendedName>
        <fullName evidence="5">2-dehydro-3-deoxy-phosphogluconate aldolase</fullName>
        <ecNumber evidence="5">4.1.2.14</ecNumber>
    </recommendedName>
</protein>
<comment type="subunit">
    <text evidence="4">Homotrimer.</text>
</comment>
<evidence type="ECO:0000256" key="1">
    <source>
        <dbReference type="ARBA" id="ARBA00000654"/>
    </source>
</evidence>
<evidence type="ECO:0000313" key="10">
    <source>
        <dbReference type="Proteomes" id="UP000535543"/>
    </source>
</evidence>
<dbReference type="Gene3D" id="3.20.20.70">
    <property type="entry name" value="Aldolase class I"/>
    <property type="match status" value="1"/>
</dbReference>
<organism evidence="9 10">
    <name type="scientific">Antrihabitans stalactiti</name>
    <dbReference type="NCBI Taxonomy" id="2584121"/>
    <lineage>
        <taxon>Bacteria</taxon>
        <taxon>Bacillati</taxon>
        <taxon>Actinomycetota</taxon>
        <taxon>Actinomycetes</taxon>
        <taxon>Mycobacteriales</taxon>
        <taxon>Nocardiaceae</taxon>
        <taxon>Antrihabitans</taxon>
    </lineage>
</organism>